<protein>
    <recommendedName>
        <fullName evidence="4">Carrier domain-containing protein</fullName>
    </recommendedName>
</protein>
<gene>
    <name evidence="5" type="ORF">GCM10011577_38700</name>
</gene>
<feature type="domain" description="Carrier" evidence="4">
    <location>
        <begin position="919"/>
        <end position="994"/>
    </location>
</feature>
<dbReference type="Pfam" id="PF00975">
    <property type="entry name" value="Thioesterase"/>
    <property type="match status" value="1"/>
</dbReference>
<dbReference type="SUPFAM" id="SSF47336">
    <property type="entry name" value="ACP-like"/>
    <property type="match status" value="1"/>
</dbReference>
<accession>A0ABQ1Y1W8</accession>
<dbReference type="SMART" id="SM00823">
    <property type="entry name" value="PKS_PP"/>
    <property type="match status" value="1"/>
</dbReference>
<dbReference type="PANTHER" id="PTHR45527:SF1">
    <property type="entry name" value="FATTY ACID SYNTHASE"/>
    <property type="match status" value="1"/>
</dbReference>
<dbReference type="Gene3D" id="1.10.1200.10">
    <property type="entry name" value="ACP-like"/>
    <property type="match status" value="1"/>
</dbReference>
<dbReference type="InterPro" id="IPR009081">
    <property type="entry name" value="PP-bd_ACP"/>
</dbReference>
<dbReference type="InterPro" id="IPR010071">
    <property type="entry name" value="AA_adenyl_dom"/>
</dbReference>
<keyword evidence="6" id="KW-1185">Reference proteome</keyword>
<dbReference type="Gene3D" id="3.40.50.12780">
    <property type="entry name" value="N-terminal domain of ligase-like"/>
    <property type="match status" value="1"/>
</dbReference>
<dbReference type="InterPro" id="IPR036736">
    <property type="entry name" value="ACP-like_sf"/>
</dbReference>
<dbReference type="PROSITE" id="PS50075">
    <property type="entry name" value="CARRIER"/>
    <property type="match status" value="1"/>
</dbReference>
<dbReference type="SMART" id="SM00824">
    <property type="entry name" value="PKS_TE"/>
    <property type="match status" value="1"/>
</dbReference>
<name>A0ABQ1Y1W8_9MICC</name>
<dbReference type="InterPro" id="IPR000873">
    <property type="entry name" value="AMP-dep_synth/lig_dom"/>
</dbReference>
<evidence type="ECO:0000313" key="6">
    <source>
        <dbReference type="Proteomes" id="UP000596938"/>
    </source>
</evidence>
<dbReference type="InterPro" id="IPR020845">
    <property type="entry name" value="AMP-binding_CS"/>
</dbReference>
<evidence type="ECO:0000313" key="5">
    <source>
        <dbReference type="EMBL" id="GGH10016.1"/>
    </source>
</evidence>
<dbReference type="Gene3D" id="3.40.109.10">
    <property type="entry name" value="NADH Oxidase"/>
    <property type="match status" value="1"/>
</dbReference>
<dbReference type="PROSITE" id="PS00455">
    <property type="entry name" value="AMP_BINDING"/>
    <property type="match status" value="1"/>
</dbReference>
<dbReference type="SUPFAM" id="SSF53474">
    <property type="entry name" value="alpha/beta-Hydrolases"/>
    <property type="match status" value="1"/>
</dbReference>
<dbReference type="CDD" id="cd05930">
    <property type="entry name" value="A_NRPS"/>
    <property type="match status" value="1"/>
</dbReference>
<comment type="caution">
    <text evidence="5">The sequence shown here is derived from an EMBL/GenBank/DDBJ whole genome shotgun (WGS) entry which is preliminary data.</text>
</comment>
<dbReference type="SUPFAM" id="SSF56801">
    <property type="entry name" value="Acetyl-CoA synthetase-like"/>
    <property type="match status" value="1"/>
</dbReference>
<dbReference type="InterPro" id="IPR006162">
    <property type="entry name" value="Ppantetheine_attach_site"/>
</dbReference>
<dbReference type="EMBL" id="BMKU01000018">
    <property type="protein sequence ID" value="GGH10016.1"/>
    <property type="molecule type" value="Genomic_DNA"/>
</dbReference>
<keyword evidence="2" id="KW-0596">Phosphopantetheine</keyword>
<evidence type="ECO:0000256" key="1">
    <source>
        <dbReference type="ARBA" id="ARBA00001957"/>
    </source>
</evidence>
<sequence length="1265" mass="136846">MTSVTAPKTLTEMLRQYAAVQPQAVASIDVDGQLSFAELWEGAGRAAAALAATGVDPHDSIGLFMAPSNRLLIATWAILRADASYLPLAVDYPEERISYMIADSKIRHVVVDAESHDLVEHLVPEHVQVIRIEQLVQEAPGLASSTCTEDRPAYVIYTSGSTGRPKGVVIQHPAIVNQMRFLAESAGLLPGERILLKTPISFDAAQWELLANAAGATVIVGPHGVHRDADLICDLVLEHRVNLLQAVPTLWTALLEVRKLSQCSSLKGLFSGGEVLPSHLASELLAVIPQAQLVNFYGPTETTINATWLRLTAEEIPDAPAVSIGSAVPGCRVHILDANLLPVPDGQIGELCISGSQLAAGYLHRPELTAERFVEVAIDSQQVRVYRSGDLAGIGESGDLEFHGRSDDQVKVNGHRVETDEVRLAIEDHHWVRQAAVVPWRSADDGTTRLGAFLELDPTEAALMDQGAAGEHHRSKASHVQVKAQLAGLGVRSVSGDPRDIVVLPGREGSPGQFRAAFARKTYRFYEGGPISAEDLAALGESLNQPWTVQPRCGAVTVTEIADILRWMGPFQSSERLLPKYAYASPGALNATQIYLETTGIPGLDAGLYYYHPIEHELIRIGQQSAGLSGPGIRLHLVGLPRVIESVYSTNVVEVLYMEAGHMAGVLDRAVAAHGLYLHARNRVDVPELGLAEEWVGSAVFDLMEGPAADVGKHPVDLTLQVHGKVTGARQGTHRIKDRTLHRLSDHVIERRQVIAINQGTYDRSSFGVTLSCPRGQGWNGFLQLGRALQKLEMNDLGIGLMSSGYASLSGSDLPSAVRYDEIARTWGQDQSRLSYFAVGGTVSAEQVRSTGMKEDSVHLRGPEEIVKDDLRRTLPHYMVPSRVEVIDRLPMSSSGKVDRTRLIQHLENDQGHRRAIVPAASPLEATCLKVWSRVLGQEVLSVSDDFFDIGGNSLTAVKLINALNEHFGSSLPVQSIFEAPTARELAGRIGQRSPVGASRLVLLAAGSGAPIFLWPGLGGYPMSLRALAAGISQGRPVYGIQAHGLNLGEHPYITLEETVAADGETILAAVQDEGVTLMGYSFGARMATEVALWLERHGLATDRLILIAPGSPEIEGVPDIPREESPTFADSYFRMVLMSVFTGSLEGLASDLLLAKVRNRQQFIELLAARVPTLDEALASRIIDVVTATYKFRSIPASNIERLLPQTQLLIATGDGPSFASPYRCPLEDRGAVVELEANHYQILREPAVALTVSFIMNLQEQPA</sequence>
<dbReference type="NCBIfam" id="TIGR01733">
    <property type="entry name" value="AA-adenyl-dom"/>
    <property type="match status" value="1"/>
</dbReference>
<dbReference type="RefSeq" id="WP_188813713.1">
    <property type="nucleotide sequence ID" value="NZ_BAAAWV010000001.1"/>
</dbReference>
<dbReference type="InterPro" id="IPR020806">
    <property type="entry name" value="PKS_PP-bd"/>
</dbReference>
<dbReference type="InterPro" id="IPR045851">
    <property type="entry name" value="AMP-bd_C_sf"/>
</dbReference>
<comment type="cofactor">
    <cofactor evidence="1">
        <name>pantetheine 4'-phosphate</name>
        <dbReference type="ChEBI" id="CHEBI:47942"/>
    </cofactor>
</comment>
<evidence type="ECO:0000256" key="3">
    <source>
        <dbReference type="ARBA" id="ARBA00022553"/>
    </source>
</evidence>
<dbReference type="InterPro" id="IPR000415">
    <property type="entry name" value="Nitroreductase-like"/>
</dbReference>
<dbReference type="Proteomes" id="UP000596938">
    <property type="component" value="Unassembled WGS sequence"/>
</dbReference>
<keyword evidence="3" id="KW-0597">Phosphoprotein</keyword>
<dbReference type="Pfam" id="PF00550">
    <property type="entry name" value="PP-binding"/>
    <property type="match status" value="1"/>
</dbReference>
<organism evidence="5 6">
    <name type="scientific">Pseudarthrobacter polychromogenes</name>
    <dbReference type="NCBI Taxonomy" id="1676"/>
    <lineage>
        <taxon>Bacteria</taxon>
        <taxon>Bacillati</taxon>
        <taxon>Actinomycetota</taxon>
        <taxon>Actinomycetes</taxon>
        <taxon>Micrococcales</taxon>
        <taxon>Micrococcaceae</taxon>
        <taxon>Pseudarthrobacter</taxon>
    </lineage>
</organism>
<dbReference type="InterPro" id="IPR042099">
    <property type="entry name" value="ANL_N_sf"/>
</dbReference>
<evidence type="ECO:0000256" key="2">
    <source>
        <dbReference type="ARBA" id="ARBA00022450"/>
    </source>
</evidence>
<dbReference type="InterPro" id="IPR020802">
    <property type="entry name" value="TesA-like"/>
</dbReference>
<dbReference type="Gene3D" id="3.30.300.30">
    <property type="match status" value="2"/>
</dbReference>
<dbReference type="PROSITE" id="PS00012">
    <property type="entry name" value="PHOSPHOPANTETHEINE"/>
    <property type="match status" value="1"/>
</dbReference>
<dbReference type="Gene3D" id="3.40.50.1820">
    <property type="entry name" value="alpha/beta hydrolase"/>
    <property type="match status" value="1"/>
</dbReference>
<dbReference type="InterPro" id="IPR001031">
    <property type="entry name" value="Thioesterase"/>
</dbReference>
<dbReference type="PANTHER" id="PTHR45527">
    <property type="entry name" value="NONRIBOSOMAL PEPTIDE SYNTHETASE"/>
    <property type="match status" value="1"/>
</dbReference>
<proteinExistence type="predicted"/>
<reference evidence="6" key="1">
    <citation type="journal article" date="2019" name="Int. J. Syst. Evol. Microbiol.">
        <title>The Global Catalogue of Microorganisms (GCM) 10K type strain sequencing project: providing services to taxonomists for standard genome sequencing and annotation.</title>
        <authorList>
            <consortium name="The Broad Institute Genomics Platform"/>
            <consortium name="The Broad Institute Genome Sequencing Center for Infectious Disease"/>
            <person name="Wu L."/>
            <person name="Ma J."/>
        </authorList>
    </citation>
    <scope>NUCLEOTIDE SEQUENCE [LARGE SCALE GENOMIC DNA]</scope>
    <source>
        <strain evidence="6">CGMCC 1.1927</strain>
    </source>
</reference>
<dbReference type="InterPro" id="IPR029058">
    <property type="entry name" value="AB_hydrolase_fold"/>
</dbReference>
<evidence type="ECO:0000259" key="4">
    <source>
        <dbReference type="PROSITE" id="PS50075"/>
    </source>
</evidence>
<dbReference type="Pfam" id="PF00501">
    <property type="entry name" value="AMP-binding"/>
    <property type="match status" value="1"/>
</dbReference>